<protein>
    <submittedName>
        <fullName evidence="1">Uncharacterized protein</fullName>
    </submittedName>
</protein>
<evidence type="ECO:0000313" key="1">
    <source>
        <dbReference type="EMBL" id="KAI4298418.1"/>
    </source>
</evidence>
<reference evidence="1 2" key="1">
    <citation type="journal article" date="2022" name="DNA Res.">
        <title>Chromosomal-level genome assembly of the orchid tree Bauhinia variegata (Leguminosae; Cercidoideae) supports the allotetraploid origin hypothesis of Bauhinia.</title>
        <authorList>
            <person name="Zhong Y."/>
            <person name="Chen Y."/>
            <person name="Zheng D."/>
            <person name="Pang J."/>
            <person name="Liu Y."/>
            <person name="Luo S."/>
            <person name="Meng S."/>
            <person name="Qian L."/>
            <person name="Wei D."/>
            <person name="Dai S."/>
            <person name="Zhou R."/>
        </authorList>
    </citation>
    <scope>NUCLEOTIDE SEQUENCE [LARGE SCALE GENOMIC DNA]</scope>
    <source>
        <strain evidence="1">BV-YZ2020</strain>
    </source>
</reference>
<dbReference type="EMBL" id="CM039438">
    <property type="protein sequence ID" value="KAI4298418.1"/>
    <property type="molecule type" value="Genomic_DNA"/>
</dbReference>
<evidence type="ECO:0000313" key="2">
    <source>
        <dbReference type="Proteomes" id="UP000828941"/>
    </source>
</evidence>
<name>A0ACB9KMB0_BAUVA</name>
<accession>A0ACB9KMB0</accession>
<proteinExistence type="predicted"/>
<organism evidence="1 2">
    <name type="scientific">Bauhinia variegata</name>
    <name type="common">Purple orchid tree</name>
    <name type="synonym">Phanera variegata</name>
    <dbReference type="NCBI Taxonomy" id="167791"/>
    <lineage>
        <taxon>Eukaryota</taxon>
        <taxon>Viridiplantae</taxon>
        <taxon>Streptophyta</taxon>
        <taxon>Embryophyta</taxon>
        <taxon>Tracheophyta</taxon>
        <taxon>Spermatophyta</taxon>
        <taxon>Magnoliopsida</taxon>
        <taxon>eudicotyledons</taxon>
        <taxon>Gunneridae</taxon>
        <taxon>Pentapetalae</taxon>
        <taxon>rosids</taxon>
        <taxon>fabids</taxon>
        <taxon>Fabales</taxon>
        <taxon>Fabaceae</taxon>
        <taxon>Cercidoideae</taxon>
        <taxon>Cercideae</taxon>
        <taxon>Bauhiniinae</taxon>
        <taxon>Bauhinia</taxon>
    </lineage>
</organism>
<sequence>MVQDIEIEIDPSFLQPSDHRPRPKAIDADDVAGEIPIIDLSKSEDLVSEIGRACQKWGFFQVINHGVPIELCRKTEATAKKFFEQTPEEKKKVKRDEVNAMGYHDGEHTKNVRDWKEVFDYLVGNTTTIPASHEPHDSKLRILTNQWPQYPPEFRETLEEYAREVEKLAYKLLELTSLSLGLPADKFNGSFKDQTSMIRFNHYPPCPFPHLALGVGRHKDAGALTVLAQDDVGGLEVKRKSDGEWIPVKLTPDAFIINVGDTIQVWSNDRYESVEHRVVVNTEMERFSVPFFFMPSHYVWVKPVEELVNEHNPARYREYNWGKFFANRNRSDFKKRDVENIQIHHFRIME</sequence>
<comment type="caution">
    <text evidence="1">The sequence shown here is derived from an EMBL/GenBank/DDBJ whole genome shotgun (WGS) entry which is preliminary data.</text>
</comment>
<keyword evidence="2" id="KW-1185">Reference proteome</keyword>
<dbReference type="Proteomes" id="UP000828941">
    <property type="component" value="Chromosome 13"/>
</dbReference>
<gene>
    <name evidence="1" type="ORF">L6164_031981</name>
</gene>